<accession>A0A0D2GKM8</accession>
<dbReference type="InterPro" id="IPR000847">
    <property type="entry name" value="LysR_HTH_N"/>
</dbReference>
<evidence type="ECO:0000259" key="5">
    <source>
        <dbReference type="PROSITE" id="PS50931"/>
    </source>
</evidence>
<dbReference type="PROSITE" id="PS50931">
    <property type="entry name" value="HTH_LYSR"/>
    <property type="match status" value="1"/>
</dbReference>
<dbReference type="Proteomes" id="UP000032233">
    <property type="component" value="Unassembled WGS sequence"/>
</dbReference>
<dbReference type="GO" id="GO:0000976">
    <property type="term" value="F:transcription cis-regulatory region binding"/>
    <property type="evidence" value="ECO:0007669"/>
    <property type="project" value="TreeGrafter"/>
</dbReference>
<dbReference type="RefSeq" id="WP_044346806.1">
    <property type="nucleotide sequence ID" value="NZ_AZAC01000003.1"/>
</dbReference>
<comment type="caution">
    <text evidence="6">The sequence shown here is derived from an EMBL/GenBank/DDBJ whole genome shotgun (WGS) entry which is preliminary data.</text>
</comment>
<evidence type="ECO:0000256" key="1">
    <source>
        <dbReference type="ARBA" id="ARBA00009437"/>
    </source>
</evidence>
<keyword evidence="3" id="KW-0238">DNA-binding</keyword>
<dbReference type="SUPFAM" id="SSF46785">
    <property type="entry name" value="Winged helix' DNA-binding domain"/>
    <property type="match status" value="1"/>
</dbReference>
<dbReference type="STRING" id="1429043.X474_03995"/>
<reference evidence="6 7" key="1">
    <citation type="submission" date="2013-11" db="EMBL/GenBank/DDBJ databases">
        <title>Metagenomic analysis of a methanogenic consortium involved in long chain n-alkane degradation.</title>
        <authorList>
            <person name="Davidova I.A."/>
            <person name="Callaghan A.V."/>
            <person name="Wawrik B."/>
            <person name="Pruitt S."/>
            <person name="Marks C."/>
            <person name="Duncan K.E."/>
            <person name="Suflita J.M."/>
        </authorList>
    </citation>
    <scope>NUCLEOTIDE SEQUENCE [LARGE SCALE GENOMIC DNA]</scope>
    <source>
        <strain evidence="6 7">SPR</strain>
    </source>
</reference>
<feature type="domain" description="HTH lysR-type" evidence="5">
    <location>
        <begin position="2"/>
        <end position="59"/>
    </location>
</feature>
<dbReference type="PANTHER" id="PTHR30126">
    <property type="entry name" value="HTH-TYPE TRANSCRIPTIONAL REGULATOR"/>
    <property type="match status" value="1"/>
</dbReference>
<organism evidence="6 7">
    <name type="scientific">Dethiosulfatarculus sandiegensis</name>
    <dbReference type="NCBI Taxonomy" id="1429043"/>
    <lineage>
        <taxon>Bacteria</taxon>
        <taxon>Pseudomonadati</taxon>
        <taxon>Thermodesulfobacteriota</taxon>
        <taxon>Desulfarculia</taxon>
        <taxon>Desulfarculales</taxon>
        <taxon>Desulfarculaceae</taxon>
        <taxon>Dethiosulfatarculus</taxon>
    </lineage>
</organism>
<dbReference type="PRINTS" id="PR00039">
    <property type="entry name" value="HTHLYSR"/>
</dbReference>
<sequence length="302" mass="34516">MINLEWLRTFKTIYETGSMTHAARLLFISQPGVSLHLKSLEEHVGYKLFQRMHRRLKPTERAKLLYNAVSDALGSLEEVEKNFQSCAQKDLPSLTIGMCYETFQETLEKHLPHLPFNLILEFGEYQGLLQKLSQGVVDLVVTHHRLENKDILYEPVSMEIIVLLAGKGTDESGFKKALSENDNAGLLSWLKAQKWYGITGDNEHLRRFWQQNFNGLPDFRPNFIVPNIHSIVRSLAAGPGLGVAPDFLCQRALAEKKVKILWKGFKPLNNYLYLAKPKKPFYPTQMGEIEKILKKELPSLPA</sequence>
<evidence type="ECO:0000256" key="4">
    <source>
        <dbReference type="ARBA" id="ARBA00023163"/>
    </source>
</evidence>
<evidence type="ECO:0000256" key="3">
    <source>
        <dbReference type="ARBA" id="ARBA00023125"/>
    </source>
</evidence>
<keyword evidence="7" id="KW-1185">Reference proteome</keyword>
<dbReference type="PATRIC" id="fig|1429043.3.peg.849"/>
<dbReference type="OrthoDB" id="5317428at2"/>
<protein>
    <submittedName>
        <fullName evidence="6">LysR family transcriptional regulator</fullName>
    </submittedName>
</protein>
<dbReference type="EMBL" id="AZAC01000003">
    <property type="protein sequence ID" value="KIX15312.1"/>
    <property type="molecule type" value="Genomic_DNA"/>
</dbReference>
<dbReference type="Gene3D" id="1.10.10.10">
    <property type="entry name" value="Winged helix-like DNA-binding domain superfamily/Winged helix DNA-binding domain"/>
    <property type="match status" value="1"/>
</dbReference>
<evidence type="ECO:0000313" key="6">
    <source>
        <dbReference type="EMBL" id="KIX15312.1"/>
    </source>
</evidence>
<dbReference type="InterPro" id="IPR036388">
    <property type="entry name" value="WH-like_DNA-bd_sf"/>
</dbReference>
<keyword evidence="2" id="KW-0805">Transcription regulation</keyword>
<evidence type="ECO:0000313" key="7">
    <source>
        <dbReference type="Proteomes" id="UP000032233"/>
    </source>
</evidence>
<proteinExistence type="inferred from homology"/>
<dbReference type="PANTHER" id="PTHR30126:SF39">
    <property type="entry name" value="HTH-TYPE TRANSCRIPTIONAL REGULATOR CYSL"/>
    <property type="match status" value="1"/>
</dbReference>
<dbReference type="SUPFAM" id="SSF53850">
    <property type="entry name" value="Periplasmic binding protein-like II"/>
    <property type="match status" value="1"/>
</dbReference>
<dbReference type="AlphaFoldDB" id="A0A0D2GKM8"/>
<name>A0A0D2GKM8_9BACT</name>
<comment type="similarity">
    <text evidence="1">Belongs to the LysR transcriptional regulatory family.</text>
</comment>
<dbReference type="InterPro" id="IPR036390">
    <property type="entry name" value="WH_DNA-bd_sf"/>
</dbReference>
<evidence type="ECO:0000256" key="2">
    <source>
        <dbReference type="ARBA" id="ARBA00023015"/>
    </source>
</evidence>
<dbReference type="Pfam" id="PF03466">
    <property type="entry name" value="LysR_substrate"/>
    <property type="match status" value="1"/>
</dbReference>
<dbReference type="Pfam" id="PF00126">
    <property type="entry name" value="HTH_1"/>
    <property type="match status" value="1"/>
</dbReference>
<gene>
    <name evidence="6" type="ORF">X474_03995</name>
</gene>
<dbReference type="InterPro" id="IPR005119">
    <property type="entry name" value="LysR_subst-bd"/>
</dbReference>
<dbReference type="InParanoid" id="A0A0D2GKM8"/>
<keyword evidence="4" id="KW-0804">Transcription</keyword>
<dbReference type="GO" id="GO:0003700">
    <property type="term" value="F:DNA-binding transcription factor activity"/>
    <property type="evidence" value="ECO:0007669"/>
    <property type="project" value="InterPro"/>
</dbReference>